<evidence type="ECO:0000313" key="1">
    <source>
        <dbReference type="EMBL" id="CCK75335.1"/>
    </source>
</evidence>
<organism evidence="1 2">
    <name type="scientific">Oleispira antarctica RB-8</name>
    <dbReference type="NCBI Taxonomy" id="698738"/>
    <lineage>
        <taxon>Bacteria</taxon>
        <taxon>Pseudomonadati</taxon>
        <taxon>Pseudomonadota</taxon>
        <taxon>Gammaproteobacteria</taxon>
        <taxon>Oceanospirillales</taxon>
        <taxon>Oceanospirillaceae</taxon>
        <taxon>Oleispira</taxon>
    </lineage>
</organism>
<sequence length="291" mass="34022">MTKITQPEIEARKDIDFGLDENIPRYWHSSDPFKTRIHDALQSTFPEGERYFISSVRAFRDKITDPQLIHEVKEFTVQEAQHGIAHTKYNNLLEKQGMPMERLLAEHKDKTKEDERKWSPEYNLAITAAAEHFTALLADTYFTNKETTASMHPKMRALFAWHAIEEMEHRSVAFNVMKDVAKVGYWKRATAMVHATKIISHFMFHFADQMLEADGFTKWQRRKMFIKNIPWLYGPRKGLFSSFTPNLLRYFKPSFHPEDIPVVHNYGEWVKSYDATGNPHQACHALIAAAY</sequence>
<gene>
    <name evidence="1" type="ORF">OLEAN_C11590</name>
</gene>
<dbReference type="Proteomes" id="UP000032749">
    <property type="component" value="Chromosome"/>
</dbReference>
<dbReference type="PANTHER" id="PTHR39456">
    <property type="entry name" value="METAL-DEPENDENT HYDROLASE"/>
    <property type="match status" value="1"/>
</dbReference>
<dbReference type="PIRSF" id="PIRSF007580">
    <property type="entry name" value="UCP07580"/>
    <property type="match status" value="1"/>
</dbReference>
<dbReference type="KEGG" id="oai:OLEAN_C11590"/>
<protein>
    <recommendedName>
        <fullName evidence="3">Metal-dependent hydrolase</fullName>
    </recommendedName>
</protein>
<name>R4YLE1_OLEAN</name>
<dbReference type="PANTHER" id="PTHR39456:SF1">
    <property type="entry name" value="METAL-DEPENDENT HYDROLASE"/>
    <property type="match status" value="1"/>
</dbReference>
<dbReference type="Pfam" id="PF10118">
    <property type="entry name" value="Metal_hydrol"/>
    <property type="match status" value="1"/>
</dbReference>
<evidence type="ECO:0000313" key="2">
    <source>
        <dbReference type="Proteomes" id="UP000032749"/>
    </source>
</evidence>
<reference evidence="1 2" key="1">
    <citation type="journal article" date="2013" name="Nat. Commun.">
        <title>Genome sequence and functional genomic analysis of the oil-degrading bacterium Oleispira antarctica.</title>
        <authorList>
            <person name="Kube M."/>
            <person name="Chernikova T.N."/>
            <person name="Al-Ramahi Y."/>
            <person name="Beloqui A."/>
            <person name="Lopez-Cortez N."/>
            <person name="Guazzaroni M.E."/>
            <person name="Heipieper H.J."/>
            <person name="Klages S."/>
            <person name="Kotsyurbenko O.R."/>
            <person name="Langer I."/>
            <person name="Nechitaylo T.Y."/>
            <person name="Lunsdorf H."/>
            <person name="Fernandez M."/>
            <person name="Juarez S."/>
            <person name="Ciordia S."/>
            <person name="Singer A."/>
            <person name="Kagan O."/>
            <person name="Egorova O."/>
            <person name="Petit P.A."/>
            <person name="Stogios P."/>
            <person name="Kim Y."/>
            <person name="Tchigvintsev A."/>
            <person name="Flick R."/>
            <person name="Denaro R."/>
            <person name="Genovese M."/>
            <person name="Albar J.P."/>
            <person name="Reva O.N."/>
            <person name="Martinez-Gomariz M."/>
            <person name="Tran H."/>
            <person name="Ferrer M."/>
            <person name="Savchenko A."/>
            <person name="Yakunin A.F."/>
            <person name="Yakimov M.M."/>
            <person name="Golyshina O.V."/>
            <person name="Reinhardt R."/>
            <person name="Golyshin P.N."/>
        </authorList>
    </citation>
    <scope>NUCLEOTIDE SEQUENCE [LARGE SCALE GENOMIC DNA]</scope>
</reference>
<dbReference type="InterPro" id="IPR009078">
    <property type="entry name" value="Ferritin-like_SF"/>
</dbReference>
<proteinExistence type="predicted"/>
<accession>R4YLE1</accession>
<evidence type="ECO:0008006" key="3">
    <source>
        <dbReference type="Google" id="ProtNLM"/>
    </source>
</evidence>
<dbReference type="AlphaFoldDB" id="R4YLE1"/>
<keyword evidence="2" id="KW-1185">Reference proteome</keyword>
<dbReference type="OrthoDB" id="5727566at2"/>
<dbReference type="SUPFAM" id="SSF47240">
    <property type="entry name" value="Ferritin-like"/>
    <property type="match status" value="1"/>
</dbReference>
<dbReference type="STRING" id="698738.OLEAN_C11590"/>
<dbReference type="EMBL" id="FO203512">
    <property type="protein sequence ID" value="CCK75335.1"/>
    <property type="molecule type" value="Genomic_DNA"/>
</dbReference>
<dbReference type="InterPro" id="IPR016516">
    <property type="entry name" value="UCP07580"/>
</dbReference>
<dbReference type="HOGENOM" id="CLU_051636_0_1_6"/>